<dbReference type="InterPro" id="IPR003594">
    <property type="entry name" value="HATPase_dom"/>
</dbReference>
<feature type="region of interest" description="Disordered" evidence="7">
    <location>
        <begin position="359"/>
        <end position="395"/>
    </location>
</feature>
<dbReference type="Pfam" id="PF00512">
    <property type="entry name" value="HisKA"/>
    <property type="match status" value="1"/>
</dbReference>
<feature type="region of interest" description="Disordered" evidence="7">
    <location>
        <begin position="260"/>
        <end position="317"/>
    </location>
</feature>
<organism evidence="10 11">
    <name type="scientific">Aspergillus calidoustus</name>
    <dbReference type="NCBI Taxonomy" id="454130"/>
    <lineage>
        <taxon>Eukaryota</taxon>
        <taxon>Fungi</taxon>
        <taxon>Dikarya</taxon>
        <taxon>Ascomycota</taxon>
        <taxon>Pezizomycotina</taxon>
        <taxon>Eurotiomycetes</taxon>
        <taxon>Eurotiomycetidae</taxon>
        <taxon>Eurotiales</taxon>
        <taxon>Aspergillaceae</taxon>
        <taxon>Aspergillus</taxon>
        <taxon>Aspergillus subgen. Nidulantes</taxon>
    </lineage>
</organism>
<feature type="region of interest" description="Disordered" evidence="7">
    <location>
        <begin position="1010"/>
        <end position="1090"/>
    </location>
</feature>
<feature type="compositionally biased region" description="Low complexity" evidence="7">
    <location>
        <begin position="452"/>
        <end position="474"/>
    </location>
</feature>
<dbReference type="SMART" id="SM00388">
    <property type="entry name" value="HisKA"/>
    <property type="match status" value="1"/>
</dbReference>
<dbReference type="InterPro" id="IPR005467">
    <property type="entry name" value="His_kinase_dom"/>
</dbReference>
<dbReference type="PANTHER" id="PTHR43047">
    <property type="entry name" value="TWO-COMPONENT HISTIDINE PROTEIN KINASE"/>
    <property type="match status" value="1"/>
</dbReference>
<evidence type="ECO:0000256" key="2">
    <source>
        <dbReference type="ARBA" id="ARBA00012438"/>
    </source>
</evidence>
<dbReference type="SUPFAM" id="SSF52172">
    <property type="entry name" value="CheY-like"/>
    <property type="match status" value="1"/>
</dbReference>
<feature type="compositionally biased region" description="Low complexity" evidence="7">
    <location>
        <begin position="373"/>
        <end position="383"/>
    </location>
</feature>
<evidence type="ECO:0000259" key="8">
    <source>
        <dbReference type="PROSITE" id="PS50109"/>
    </source>
</evidence>
<feature type="compositionally biased region" description="Basic and acidic residues" evidence="7">
    <location>
        <begin position="285"/>
        <end position="296"/>
    </location>
</feature>
<dbReference type="OrthoDB" id="303614at2759"/>
<dbReference type="InterPro" id="IPR011006">
    <property type="entry name" value="CheY-like_superfamily"/>
</dbReference>
<dbReference type="CDD" id="cd17546">
    <property type="entry name" value="REC_hyHK_CKI1_RcsC-like"/>
    <property type="match status" value="1"/>
</dbReference>
<keyword evidence="5" id="KW-0418">Kinase</keyword>
<dbReference type="PANTHER" id="PTHR43047:SF72">
    <property type="entry name" value="OSMOSENSING HISTIDINE PROTEIN KINASE SLN1"/>
    <property type="match status" value="1"/>
</dbReference>
<feature type="compositionally biased region" description="Basic and acidic residues" evidence="7">
    <location>
        <begin position="1033"/>
        <end position="1058"/>
    </location>
</feature>
<feature type="domain" description="Histidine kinase" evidence="8">
    <location>
        <begin position="568"/>
        <end position="853"/>
    </location>
</feature>
<keyword evidence="4" id="KW-0808">Transferase</keyword>
<dbReference type="GO" id="GO:0005886">
    <property type="term" value="C:plasma membrane"/>
    <property type="evidence" value="ECO:0007669"/>
    <property type="project" value="TreeGrafter"/>
</dbReference>
<dbReference type="InterPro" id="IPR036097">
    <property type="entry name" value="HisK_dim/P_sf"/>
</dbReference>
<evidence type="ECO:0000256" key="1">
    <source>
        <dbReference type="ARBA" id="ARBA00000085"/>
    </source>
</evidence>
<evidence type="ECO:0000256" key="4">
    <source>
        <dbReference type="ARBA" id="ARBA00022679"/>
    </source>
</evidence>
<feature type="domain" description="Response regulatory" evidence="9">
    <location>
        <begin position="1091"/>
        <end position="1221"/>
    </location>
</feature>
<dbReference type="Gene3D" id="3.30.450.40">
    <property type="match status" value="1"/>
</dbReference>
<dbReference type="InterPro" id="IPR029016">
    <property type="entry name" value="GAF-like_dom_sf"/>
</dbReference>
<feature type="compositionally biased region" description="Basic and acidic residues" evidence="7">
    <location>
        <begin position="1010"/>
        <end position="1024"/>
    </location>
</feature>
<dbReference type="PROSITE" id="PS50110">
    <property type="entry name" value="RESPONSE_REGULATORY"/>
    <property type="match status" value="1"/>
</dbReference>
<gene>
    <name evidence="10" type="ORF">ASPCAL09734</name>
</gene>
<reference evidence="11" key="1">
    <citation type="journal article" date="2016" name="Genome Announc.">
        <title>Draft genome sequences of fungus Aspergillus calidoustus.</title>
        <authorList>
            <person name="Horn F."/>
            <person name="Linde J."/>
            <person name="Mattern D.J."/>
            <person name="Walther G."/>
            <person name="Guthke R."/>
            <person name="Scherlach K."/>
            <person name="Martin K."/>
            <person name="Brakhage A.A."/>
            <person name="Petzke L."/>
            <person name="Valiante V."/>
        </authorList>
    </citation>
    <scope>NUCLEOTIDE SEQUENCE [LARGE SCALE GENOMIC DNA]</scope>
    <source>
        <strain evidence="11">SF006504</strain>
    </source>
</reference>
<accession>A0A0U5G3T2</accession>
<evidence type="ECO:0000259" key="9">
    <source>
        <dbReference type="PROSITE" id="PS50110"/>
    </source>
</evidence>
<dbReference type="SUPFAM" id="SSF55874">
    <property type="entry name" value="ATPase domain of HSP90 chaperone/DNA topoisomerase II/histidine kinase"/>
    <property type="match status" value="1"/>
</dbReference>
<evidence type="ECO:0000256" key="7">
    <source>
        <dbReference type="SAM" id="MobiDB-lite"/>
    </source>
</evidence>
<dbReference type="STRING" id="454130.A0A0U5G3T2"/>
<proteinExistence type="predicted"/>
<dbReference type="PRINTS" id="PR00344">
    <property type="entry name" value="BCTRLSENSOR"/>
</dbReference>
<dbReference type="SMART" id="SM00387">
    <property type="entry name" value="HATPase_c"/>
    <property type="match status" value="1"/>
</dbReference>
<sequence>MISDDQPTELACFDVTKEREFYRYLPRGHASFPFAPFDDSSRNSFIPTPSTDNVLTSLAQLGAMRLGAERAIISLFGPTHQYILAEATGSPTGDEIRLGCCVLPIGSGVCIEVAELPLSEPSDDPAIVNGALVISDAKDSRYIKQHSLVNRLLNAQFCAVVPITTPRGSTIGSFGIFDAQPRPSGIDDSSIEYMKRMAATVMEHLDTLQSQHQNRQAQRMIYGLGSFVEGKTTLRDSWLESQDQEAATGRTGEMVEGQLNKEQQQLQETEKHSRPLPYRPAKKKRDPESHGHEKTNRTHKATFRASDSGDNLAEDSTPASFQRIFSRAANLIRESIEVEGVVFLDARIESFGGLVGYEPTAERTRSSSEDSTDSGSGDSSSTPAPSPPDPNEGITITTCRILGSSTTQSSTINNRKDHAQRVAPNAYAVREDVLKAIMNRYPHGKIFNYNQDGSLSDDSSASAGTQGTQSTQGTEGSGRRQRRKHRQDARDLNKALGGARSIIFLPLWDSHNSRWLSGLLVWTNTPKRVFSAEDELAYLRAFGNSVMAEVHRLDVEMAEKAKTDLVTSISHELRSPLHGILGTADILSDTAMNALQQGMVHTIESCGRTLLDTINHLLDFTYIDKFKQDPKLKKRHRRSTGDGDSHGGSKLERSPPSSSENIFEDVQLDSVLEEVVESVFAGHSFYHHPRAQHRNSSTANTPHAVHRPKEVTIIFDIQEAPEWKFFTQVGCWRRILMNIFSNALKYTAQGYIYLRLAATESPHRESNDSNESPEPNDQWVVTLTVKDTGQGIGTKFLRNRLFTAFSQEDTLAPGSGLGLSIVQKALRSLKGSIEVSSEKDKGTEISIEVPVRLASLPDGSDGSSSNAAYGMIRKEAYGKTIGLLGFGSSLESERDVTLFESLKRVCEDWFHFTVKSVSLHGDHDPCDFYLMVHTDLDGPDARGNQQFNVDQLDGLSPLIVICQSPEAAHKMFAQSMTKKHERTSIVEFISQPCGPRKLAKTLELCIRQQHGEGTHGEEETRWVEIPESSHLPLDIDTRDAPADRMKISKRPTLDKLDSQDSQELDGSASNSRRESHATPESEVPPEPTTPCALLVEDNPVNLKILVAYVTKEGWDCETARNGLEAVERFRENPGKFILVLIDISMPIMNGFEASRTIRQEERRYFDEHPSSKPRWFPTKITALTGLDSEAAQKEAFASGIDTFLTKPIKRQDIRSLLEQCQS</sequence>
<dbReference type="InterPro" id="IPR004358">
    <property type="entry name" value="Sig_transdc_His_kin-like_C"/>
</dbReference>
<keyword evidence="3 6" id="KW-0597">Phosphoprotein</keyword>
<dbReference type="InterPro" id="IPR003661">
    <property type="entry name" value="HisK_dim/P_dom"/>
</dbReference>
<evidence type="ECO:0000256" key="3">
    <source>
        <dbReference type="ARBA" id="ARBA00022553"/>
    </source>
</evidence>
<feature type="region of interest" description="Disordered" evidence="7">
    <location>
        <begin position="452"/>
        <end position="490"/>
    </location>
</feature>
<keyword evidence="11" id="KW-1185">Reference proteome</keyword>
<dbReference type="Gene3D" id="3.40.50.2300">
    <property type="match status" value="1"/>
</dbReference>
<dbReference type="PROSITE" id="PS50109">
    <property type="entry name" value="HIS_KIN"/>
    <property type="match status" value="1"/>
</dbReference>
<dbReference type="Pfam" id="PF00072">
    <property type="entry name" value="Response_reg"/>
    <property type="match status" value="1"/>
</dbReference>
<comment type="catalytic activity">
    <reaction evidence="1">
        <text>ATP + protein L-histidine = ADP + protein N-phospho-L-histidine.</text>
        <dbReference type="EC" id="2.7.13.3"/>
    </reaction>
</comment>
<dbReference type="SUPFAM" id="SSF47384">
    <property type="entry name" value="Homodimeric domain of signal transducing histidine kinase"/>
    <property type="match status" value="1"/>
</dbReference>
<dbReference type="OMA" id="HRQCIVA"/>
<name>A0A0U5G3T2_ASPCI</name>
<dbReference type="Proteomes" id="UP000054771">
    <property type="component" value="Unassembled WGS sequence"/>
</dbReference>
<feature type="region of interest" description="Disordered" evidence="7">
    <location>
        <begin position="631"/>
        <end position="660"/>
    </location>
</feature>
<dbReference type="InterPro" id="IPR001789">
    <property type="entry name" value="Sig_transdc_resp-reg_receiver"/>
</dbReference>
<dbReference type="Gene3D" id="1.10.287.130">
    <property type="match status" value="1"/>
</dbReference>
<dbReference type="GO" id="GO:0009927">
    <property type="term" value="F:histidine phosphotransfer kinase activity"/>
    <property type="evidence" value="ECO:0007669"/>
    <property type="project" value="TreeGrafter"/>
</dbReference>
<evidence type="ECO:0000313" key="11">
    <source>
        <dbReference type="Proteomes" id="UP000054771"/>
    </source>
</evidence>
<evidence type="ECO:0000256" key="6">
    <source>
        <dbReference type="PROSITE-ProRule" id="PRU00169"/>
    </source>
</evidence>
<dbReference type="SUPFAM" id="SSF55781">
    <property type="entry name" value="GAF domain-like"/>
    <property type="match status" value="1"/>
</dbReference>
<dbReference type="Pfam" id="PF02518">
    <property type="entry name" value="HATPase_c"/>
    <property type="match status" value="1"/>
</dbReference>
<dbReference type="AlphaFoldDB" id="A0A0U5G3T2"/>
<evidence type="ECO:0000313" key="10">
    <source>
        <dbReference type="EMBL" id="CEL06561.1"/>
    </source>
</evidence>
<dbReference type="InterPro" id="IPR036890">
    <property type="entry name" value="HATPase_C_sf"/>
</dbReference>
<evidence type="ECO:0000256" key="5">
    <source>
        <dbReference type="ARBA" id="ARBA00022777"/>
    </source>
</evidence>
<dbReference type="CDD" id="cd00082">
    <property type="entry name" value="HisKA"/>
    <property type="match status" value="1"/>
</dbReference>
<dbReference type="FunFam" id="1.10.287.130:FF:000023">
    <property type="entry name" value="Sensor histidine kinase/response regulator, putative"/>
    <property type="match status" value="1"/>
</dbReference>
<dbReference type="Gene3D" id="3.30.565.10">
    <property type="entry name" value="Histidine kinase-like ATPase, C-terminal domain"/>
    <property type="match status" value="1"/>
</dbReference>
<feature type="compositionally biased region" description="Basic and acidic residues" evidence="7">
    <location>
        <begin position="639"/>
        <end position="653"/>
    </location>
</feature>
<dbReference type="EMBL" id="CDMC01000008">
    <property type="protein sequence ID" value="CEL06561.1"/>
    <property type="molecule type" value="Genomic_DNA"/>
</dbReference>
<dbReference type="SMART" id="SM00448">
    <property type="entry name" value="REC"/>
    <property type="match status" value="1"/>
</dbReference>
<dbReference type="GO" id="GO:0000155">
    <property type="term" value="F:phosphorelay sensor kinase activity"/>
    <property type="evidence" value="ECO:0007669"/>
    <property type="project" value="InterPro"/>
</dbReference>
<feature type="modified residue" description="4-aspartylphosphate" evidence="6">
    <location>
        <position position="1142"/>
    </location>
</feature>
<dbReference type="EC" id="2.7.13.3" evidence="2"/>
<protein>
    <recommendedName>
        <fullName evidence="2">histidine kinase</fullName>
        <ecNumber evidence="2">2.7.13.3</ecNumber>
    </recommendedName>
</protein>